<keyword evidence="2" id="KW-0812">Transmembrane</keyword>
<protein>
    <submittedName>
        <fullName evidence="3">DUF2567 domain-containing protein</fullName>
    </submittedName>
</protein>
<feature type="transmembrane region" description="Helical" evidence="2">
    <location>
        <begin position="9"/>
        <end position="30"/>
    </location>
</feature>
<evidence type="ECO:0000256" key="1">
    <source>
        <dbReference type="SAM" id="MobiDB-lite"/>
    </source>
</evidence>
<accession>A0ABY3UKK4</accession>
<dbReference type="Proteomes" id="UP001055159">
    <property type="component" value="Chromosome"/>
</dbReference>
<feature type="transmembrane region" description="Helical" evidence="2">
    <location>
        <begin position="92"/>
        <end position="114"/>
    </location>
</feature>
<gene>
    <name evidence="3" type="ORF">MJO55_12705</name>
</gene>
<dbReference type="EMBL" id="CP092427">
    <property type="protein sequence ID" value="ULP39190.1"/>
    <property type="molecule type" value="Genomic_DNA"/>
</dbReference>
<keyword evidence="4" id="KW-1185">Reference proteome</keyword>
<organism evidence="3 4">
    <name type="scientific">Mycolicibacterium rufum</name>
    <dbReference type="NCBI Taxonomy" id="318424"/>
    <lineage>
        <taxon>Bacteria</taxon>
        <taxon>Bacillati</taxon>
        <taxon>Actinomycetota</taxon>
        <taxon>Actinomycetes</taxon>
        <taxon>Mycobacteriales</taxon>
        <taxon>Mycobacteriaceae</taxon>
        <taxon>Mycolicibacterium</taxon>
    </lineage>
</organism>
<proteinExistence type="predicted"/>
<dbReference type="Pfam" id="PF10821">
    <property type="entry name" value="DUF2567"/>
    <property type="match status" value="1"/>
</dbReference>
<name>A0ABY3UKK4_9MYCO</name>
<sequence length="211" mass="21866">MTRSRTHALLWVVIGLAAAGALCGALWAWLAPPIHGVVALTRSNERVKAYLGNEADHFFTAAALMVGMLCVLAVVAAVAVWQWRRHRGPAMLAALCLGAVTAAAAAVGAGAGLVRWRYGHIDVATVPVTESDRVHYVTEAPAVFFGHTPLQVALTLLFPAAVAAMVYVLGAVSTPRDDLGGWPPIEPAPAATGRTETAVDAPPVAPSSPSP</sequence>
<feature type="region of interest" description="Disordered" evidence="1">
    <location>
        <begin position="180"/>
        <end position="211"/>
    </location>
</feature>
<evidence type="ECO:0000313" key="4">
    <source>
        <dbReference type="Proteomes" id="UP001055159"/>
    </source>
</evidence>
<keyword evidence="2" id="KW-0472">Membrane</keyword>
<reference evidence="3" key="1">
    <citation type="submission" date="2022-08" db="EMBL/GenBank/DDBJ databases">
        <title>Whole genome sequencing of non-tuberculosis mycobacteria type-strains.</title>
        <authorList>
            <person name="Igarashi Y."/>
            <person name="Osugi A."/>
            <person name="Mitarai S."/>
        </authorList>
    </citation>
    <scope>NUCLEOTIDE SEQUENCE</scope>
    <source>
        <strain evidence="3">JCM 16372</strain>
    </source>
</reference>
<dbReference type="InterPro" id="IPR021213">
    <property type="entry name" value="DUF2567"/>
</dbReference>
<keyword evidence="2" id="KW-1133">Transmembrane helix</keyword>
<evidence type="ECO:0000313" key="3">
    <source>
        <dbReference type="EMBL" id="ULP39190.1"/>
    </source>
</evidence>
<feature type="transmembrane region" description="Helical" evidence="2">
    <location>
        <begin position="58"/>
        <end position="80"/>
    </location>
</feature>
<dbReference type="RefSeq" id="WP_043408748.1">
    <property type="nucleotide sequence ID" value="NZ_CP092427.2"/>
</dbReference>
<feature type="transmembrane region" description="Helical" evidence="2">
    <location>
        <begin position="150"/>
        <end position="169"/>
    </location>
</feature>
<evidence type="ECO:0000256" key="2">
    <source>
        <dbReference type="SAM" id="Phobius"/>
    </source>
</evidence>